<dbReference type="OrthoDB" id="9771544at2"/>
<evidence type="ECO:0000256" key="2">
    <source>
        <dbReference type="ARBA" id="ARBA00022448"/>
    </source>
</evidence>
<comment type="subcellular location">
    <subcellularLocation>
        <location evidence="1 7">Cell membrane</location>
        <topology evidence="1 7">Multi-pass membrane protein</topology>
    </subcellularLocation>
</comment>
<dbReference type="AlphaFoldDB" id="A0A8J6U0D3"/>
<reference evidence="9" key="1">
    <citation type="submission" date="2020-08" db="EMBL/GenBank/DDBJ databases">
        <title>Genome public.</title>
        <authorList>
            <person name="Liu C."/>
            <person name="Sun Q."/>
        </authorList>
    </citation>
    <scope>NUCLEOTIDE SEQUENCE</scope>
    <source>
        <strain evidence="9">NSJ-15</strain>
    </source>
</reference>
<comment type="caution">
    <text evidence="9">The sequence shown here is derived from an EMBL/GenBank/DDBJ whole genome shotgun (WGS) entry which is preliminary data.</text>
</comment>
<sequence>MGKAKSYTKKQMLGKALMYIVLILGAIYTLIPFATIIITSFRTTKDSVRGPFTWPHEWQIVENYISAWEMGHFDRYLLNSIFMMVITVIGTLFVATLAGYSFAKFRYPGKNVLYYTLLLSMMIPFQTIMLPLYFILRASKLLNTLTGVAILGIATGLGFAIMMMRSFFISLPDSLLEAARLDGCSELGVLLRIVMPNTFPAWASLIVFVAMASWNNLLAPMIYIFNEEKYPIPYALYAFQSAHTTSYELLSAGMMISILPIILIYILFQKNFQANLMAGAVKG</sequence>
<evidence type="ECO:0000256" key="3">
    <source>
        <dbReference type="ARBA" id="ARBA00022475"/>
    </source>
</evidence>
<dbReference type="Proteomes" id="UP000632659">
    <property type="component" value="Unassembled WGS sequence"/>
</dbReference>
<dbReference type="PANTHER" id="PTHR43744">
    <property type="entry name" value="ABC TRANSPORTER PERMEASE PROTEIN MG189-RELATED-RELATED"/>
    <property type="match status" value="1"/>
</dbReference>
<keyword evidence="2 7" id="KW-0813">Transport</keyword>
<comment type="similarity">
    <text evidence="7">Belongs to the binding-protein-dependent transport system permease family.</text>
</comment>
<feature type="domain" description="ABC transmembrane type-1" evidence="8">
    <location>
        <begin position="77"/>
        <end position="268"/>
    </location>
</feature>
<evidence type="ECO:0000256" key="5">
    <source>
        <dbReference type="ARBA" id="ARBA00022989"/>
    </source>
</evidence>
<evidence type="ECO:0000256" key="6">
    <source>
        <dbReference type="ARBA" id="ARBA00023136"/>
    </source>
</evidence>
<dbReference type="SUPFAM" id="SSF161098">
    <property type="entry name" value="MetI-like"/>
    <property type="match status" value="1"/>
</dbReference>
<evidence type="ECO:0000313" key="10">
    <source>
        <dbReference type="Proteomes" id="UP000632659"/>
    </source>
</evidence>
<keyword evidence="5 7" id="KW-1133">Transmembrane helix</keyword>
<keyword evidence="3" id="KW-1003">Cell membrane</keyword>
<organism evidence="9 10">
    <name type="scientific">Massiliimalia timonensis</name>
    <dbReference type="NCBI Taxonomy" id="1987501"/>
    <lineage>
        <taxon>Bacteria</taxon>
        <taxon>Bacillati</taxon>
        <taxon>Bacillota</taxon>
        <taxon>Clostridia</taxon>
        <taxon>Eubacteriales</taxon>
        <taxon>Oscillospiraceae</taxon>
        <taxon>Massiliimalia</taxon>
    </lineage>
</organism>
<protein>
    <submittedName>
        <fullName evidence="9">Carbohydrate ABC transporter permease</fullName>
    </submittedName>
</protein>
<feature type="transmembrane region" description="Helical" evidence="7">
    <location>
        <begin position="141"/>
        <end position="162"/>
    </location>
</feature>
<dbReference type="CDD" id="cd06261">
    <property type="entry name" value="TM_PBP2"/>
    <property type="match status" value="1"/>
</dbReference>
<feature type="transmembrane region" description="Helical" evidence="7">
    <location>
        <begin position="201"/>
        <end position="225"/>
    </location>
</feature>
<keyword evidence="10" id="KW-1185">Reference proteome</keyword>
<evidence type="ECO:0000256" key="7">
    <source>
        <dbReference type="RuleBase" id="RU363032"/>
    </source>
</evidence>
<dbReference type="GO" id="GO:0055085">
    <property type="term" value="P:transmembrane transport"/>
    <property type="evidence" value="ECO:0007669"/>
    <property type="project" value="InterPro"/>
</dbReference>
<feature type="transmembrane region" description="Helical" evidence="7">
    <location>
        <begin position="245"/>
        <end position="268"/>
    </location>
</feature>
<accession>A0A8J6U0D3</accession>
<evidence type="ECO:0000256" key="1">
    <source>
        <dbReference type="ARBA" id="ARBA00004651"/>
    </source>
</evidence>
<dbReference type="RefSeq" id="WP_093989763.1">
    <property type="nucleotide sequence ID" value="NZ_FYDD01000004.1"/>
</dbReference>
<name>A0A8J6U0D3_9FIRM</name>
<keyword evidence="6 7" id="KW-0472">Membrane</keyword>
<evidence type="ECO:0000313" key="9">
    <source>
        <dbReference type="EMBL" id="MBC8611622.1"/>
    </source>
</evidence>
<keyword evidence="4 7" id="KW-0812">Transmembrane</keyword>
<dbReference type="Pfam" id="PF00528">
    <property type="entry name" value="BPD_transp_1"/>
    <property type="match status" value="1"/>
</dbReference>
<dbReference type="InterPro" id="IPR035906">
    <property type="entry name" value="MetI-like_sf"/>
</dbReference>
<feature type="transmembrane region" description="Helical" evidence="7">
    <location>
        <begin position="16"/>
        <end position="41"/>
    </location>
</feature>
<dbReference type="PANTHER" id="PTHR43744:SF12">
    <property type="entry name" value="ABC TRANSPORTER PERMEASE PROTEIN MG189-RELATED"/>
    <property type="match status" value="1"/>
</dbReference>
<feature type="transmembrane region" description="Helical" evidence="7">
    <location>
        <begin position="76"/>
        <end position="100"/>
    </location>
</feature>
<evidence type="ECO:0000256" key="4">
    <source>
        <dbReference type="ARBA" id="ARBA00022692"/>
    </source>
</evidence>
<evidence type="ECO:0000259" key="8">
    <source>
        <dbReference type="PROSITE" id="PS50928"/>
    </source>
</evidence>
<proteinExistence type="inferred from homology"/>
<gene>
    <name evidence="9" type="ORF">H8702_11020</name>
</gene>
<dbReference type="GO" id="GO:0005886">
    <property type="term" value="C:plasma membrane"/>
    <property type="evidence" value="ECO:0007669"/>
    <property type="project" value="UniProtKB-SubCell"/>
</dbReference>
<feature type="transmembrane region" description="Helical" evidence="7">
    <location>
        <begin position="112"/>
        <end position="135"/>
    </location>
</feature>
<dbReference type="Gene3D" id="1.10.3720.10">
    <property type="entry name" value="MetI-like"/>
    <property type="match status" value="1"/>
</dbReference>
<dbReference type="PROSITE" id="PS50928">
    <property type="entry name" value="ABC_TM1"/>
    <property type="match status" value="1"/>
</dbReference>
<dbReference type="EMBL" id="JACRTL010000007">
    <property type="protein sequence ID" value="MBC8611622.1"/>
    <property type="molecule type" value="Genomic_DNA"/>
</dbReference>
<dbReference type="InterPro" id="IPR000515">
    <property type="entry name" value="MetI-like"/>
</dbReference>